<dbReference type="InterPro" id="IPR022385">
    <property type="entry name" value="Rhs_assc_core"/>
</dbReference>
<organism evidence="2 3">
    <name type="scientific">Shewanella hanedai</name>
    <name type="common">Alteromonas hanedai</name>
    <dbReference type="NCBI Taxonomy" id="25"/>
    <lineage>
        <taxon>Bacteria</taxon>
        <taxon>Pseudomonadati</taxon>
        <taxon>Pseudomonadota</taxon>
        <taxon>Gammaproteobacteria</taxon>
        <taxon>Alteromonadales</taxon>
        <taxon>Shewanellaceae</taxon>
        <taxon>Shewanella</taxon>
    </lineage>
</organism>
<comment type="caution">
    <text evidence="2">The sequence shown here is derived from an EMBL/GenBank/DDBJ whole genome shotgun (WGS) entry which is preliminary data.</text>
</comment>
<evidence type="ECO:0000313" key="2">
    <source>
        <dbReference type="EMBL" id="TRY10191.1"/>
    </source>
</evidence>
<gene>
    <name evidence="2" type="ORF">FN961_25460</name>
</gene>
<accession>A0A553JCL4</accession>
<dbReference type="AlphaFoldDB" id="A0A553JCL4"/>
<sequence>MRDRLGSVDSLIDARSAQILQHRGYDVFGRPRDIAAGNALLTDWQGVSRGFTDHEHLADQELIHMNGRVYDYNVGRFLSVDPFLQFPENSQSANPYSYILNNPMSGVDPTGYSSVRSGNASNWRVAMCDSNHGNTCAKTPVDNVLAQWGLSNGQANKSMAKSGQKKRKDEEAHQRVGEEEEIAQGGGGPAWTSDGKASSAPSSFNGTETASTGVMSGPFGLPMPGPKSPEQIANDKAAAKALSGLMSDIAGAIASPPPPDDEDKVEIRQPSRKVEKFENTISESHFNTSPRYQLVNKNGRWKTVDGNGNAFTPKGEYEFVTQNGQIWVSRTGTGHYNIARGANSVDYAGHIRFGYGNNSGLLRGWNNNSGHYKPTAGRAWQAKLPSEKFGKL</sequence>
<dbReference type="Proteomes" id="UP000318126">
    <property type="component" value="Unassembled WGS sequence"/>
</dbReference>
<feature type="region of interest" description="Disordered" evidence="1">
    <location>
        <begin position="152"/>
        <end position="231"/>
    </location>
</feature>
<reference evidence="3" key="1">
    <citation type="submission" date="2019-07" db="EMBL/GenBank/DDBJ databases">
        <title>Shewanella sp. YLB-08 draft genomic sequence.</title>
        <authorList>
            <person name="Yu L."/>
        </authorList>
    </citation>
    <scope>NUCLEOTIDE SEQUENCE [LARGE SCALE GENOMIC DNA]</scope>
    <source>
        <strain evidence="3">JCM 20706</strain>
    </source>
</reference>
<evidence type="ECO:0000256" key="1">
    <source>
        <dbReference type="SAM" id="MobiDB-lite"/>
    </source>
</evidence>
<feature type="compositionally biased region" description="Basic and acidic residues" evidence="1">
    <location>
        <begin position="167"/>
        <end position="177"/>
    </location>
</feature>
<proteinExistence type="predicted"/>
<evidence type="ECO:0000313" key="3">
    <source>
        <dbReference type="Proteomes" id="UP000318126"/>
    </source>
</evidence>
<name>A0A553JCL4_SHEHA</name>
<feature type="compositionally biased region" description="Polar residues" evidence="1">
    <location>
        <begin position="152"/>
        <end position="161"/>
    </location>
</feature>
<dbReference type="NCBIfam" id="TIGR03696">
    <property type="entry name" value="Rhs_assc_core"/>
    <property type="match status" value="1"/>
</dbReference>
<dbReference type="Gene3D" id="2.180.10.10">
    <property type="entry name" value="RHS repeat-associated core"/>
    <property type="match status" value="1"/>
</dbReference>
<feature type="compositionally biased region" description="Polar residues" evidence="1">
    <location>
        <begin position="195"/>
        <end position="214"/>
    </location>
</feature>
<keyword evidence="3" id="KW-1185">Reference proteome</keyword>
<dbReference type="OrthoDB" id="9815903at2"/>
<protein>
    <recommendedName>
        <fullName evidence="4">RHS repeat-associated core domain-containing protein</fullName>
    </recommendedName>
</protein>
<dbReference type="EMBL" id="VKGK01000063">
    <property type="protein sequence ID" value="TRY10191.1"/>
    <property type="molecule type" value="Genomic_DNA"/>
</dbReference>
<evidence type="ECO:0008006" key="4">
    <source>
        <dbReference type="Google" id="ProtNLM"/>
    </source>
</evidence>